<evidence type="ECO:0000313" key="3">
    <source>
        <dbReference type="Proteomes" id="UP001076655"/>
    </source>
</evidence>
<feature type="signal peptide" evidence="1">
    <location>
        <begin position="1"/>
        <end position="19"/>
    </location>
</feature>
<keyword evidence="1" id="KW-0732">Signal</keyword>
<evidence type="ECO:0000313" key="2">
    <source>
        <dbReference type="EMBL" id="MCY0788270.1"/>
    </source>
</evidence>
<feature type="chain" id="PRO_5040402124" evidence="1">
    <location>
        <begin position="20"/>
        <end position="143"/>
    </location>
</feature>
<proteinExistence type="predicted"/>
<comment type="caution">
    <text evidence="2">The sequence shown here is derived from an EMBL/GenBank/DDBJ whole genome shotgun (WGS) entry which is preliminary data.</text>
</comment>
<dbReference type="RefSeq" id="WP_046893897.1">
    <property type="nucleotide sequence ID" value="NZ_CABMNP010000200.1"/>
</dbReference>
<organism evidence="2 3">
    <name type="scientific">Morganella morganii</name>
    <name type="common">Proteus morganii</name>
    <dbReference type="NCBI Taxonomy" id="582"/>
    <lineage>
        <taxon>Bacteria</taxon>
        <taxon>Pseudomonadati</taxon>
        <taxon>Pseudomonadota</taxon>
        <taxon>Gammaproteobacteria</taxon>
        <taxon>Enterobacterales</taxon>
        <taxon>Morganellaceae</taxon>
        <taxon>Morganella</taxon>
    </lineage>
</organism>
<name>A0A9Q4CJS4_MORMO</name>
<gene>
    <name evidence="2" type="ORF">N0392_01025</name>
</gene>
<protein>
    <submittedName>
        <fullName evidence="2">Uncharacterized protein</fullName>
    </submittedName>
</protein>
<dbReference type="EMBL" id="JAPNMI010000001">
    <property type="protein sequence ID" value="MCY0788270.1"/>
    <property type="molecule type" value="Genomic_DNA"/>
</dbReference>
<reference evidence="2" key="1">
    <citation type="submission" date="2022-08" db="EMBL/GenBank/DDBJ databases">
        <authorList>
            <person name="Dale J.L."/>
        </authorList>
    </citation>
    <scope>NUCLEOTIDE SEQUENCE</scope>
    <source>
        <strain evidence="2">2022EL-00758</strain>
    </source>
</reference>
<sequence>MKKILLAGVIAACSASAYAVPDTWSMGAAQGFTEYSISNGAGNAVIIACNEGAGEGYDNSVSVYSNDQSLDGDISFLIDDEAYYIPENTTTRSGANAWVSFTSAITRASEFEVYVNNKPAGKFKPRAKNSQKIFSDFECAPVE</sequence>
<dbReference type="AlphaFoldDB" id="A0A9Q4CJS4"/>
<accession>A0A9Q4CJS4</accession>
<evidence type="ECO:0000256" key="1">
    <source>
        <dbReference type="SAM" id="SignalP"/>
    </source>
</evidence>
<dbReference type="Proteomes" id="UP001076655">
    <property type="component" value="Unassembled WGS sequence"/>
</dbReference>